<evidence type="ECO:0000313" key="1">
    <source>
        <dbReference type="EMBL" id="RDK08919.1"/>
    </source>
</evidence>
<dbReference type="Gene3D" id="1.10.10.10">
    <property type="entry name" value="Winged helix-like DNA-binding domain superfamily/Winged helix DNA-binding domain"/>
    <property type="match status" value="1"/>
</dbReference>
<dbReference type="EMBL" id="QKWJ01000021">
    <property type="protein sequence ID" value="RDK08919.1"/>
    <property type="molecule type" value="Genomic_DNA"/>
</dbReference>
<accession>A0A370NTI6</accession>
<gene>
    <name evidence="1" type="ORF">DN412_18255</name>
</gene>
<dbReference type="SUPFAM" id="SSF46785">
    <property type="entry name" value="Winged helix' DNA-binding domain"/>
    <property type="match status" value="1"/>
</dbReference>
<keyword evidence="2" id="KW-1185">Reference proteome</keyword>
<sequence length="100" mass="11408">MKPPTFDRFFSRIYVLKLVQSSPSTVLSLVDRLRERGIDKNIRSLRPILRSLMIARAITAELVEGSGRVYCITEQGRAELEAYMAQLAVLKAELEPEQEK</sequence>
<dbReference type="AlphaFoldDB" id="A0A370NTI6"/>
<dbReference type="Proteomes" id="UP000255165">
    <property type="component" value="Unassembled WGS sequence"/>
</dbReference>
<dbReference type="InterPro" id="IPR036390">
    <property type="entry name" value="WH_DNA-bd_sf"/>
</dbReference>
<reference evidence="2" key="1">
    <citation type="submission" date="2018-06" db="EMBL/GenBank/DDBJ databases">
        <authorList>
            <person name="Feng T."/>
            <person name="Jeon C.O."/>
        </authorList>
    </citation>
    <scope>NUCLEOTIDE SEQUENCE [LARGE SCALE GENOMIC DNA]</scope>
    <source>
        <strain evidence="2">S23</strain>
    </source>
</reference>
<protein>
    <submittedName>
        <fullName evidence="1">Transcriptional regulator</fullName>
    </submittedName>
</protein>
<name>A0A370NTI6_9BURK</name>
<organism evidence="1 2">
    <name type="scientific">Cupriavidus lacunae</name>
    <dbReference type="NCBI Taxonomy" id="2666307"/>
    <lineage>
        <taxon>Bacteria</taxon>
        <taxon>Pseudomonadati</taxon>
        <taxon>Pseudomonadota</taxon>
        <taxon>Betaproteobacteria</taxon>
        <taxon>Burkholderiales</taxon>
        <taxon>Burkholderiaceae</taxon>
        <taxon>Cupriavidus</taxon>
    </lineage>
</organism>
<proteinExistence type="predicted"/>
<evidence type="ECO:0000313" key="2">
    <source>
        <dbReference type="Proteomes" id="UP000255165"/>
    </source>
</evidence>
<dbReference type="RefSeq" id="WP_115212887.1">
    <property type="nucleotide sequence ID" value="NZ_QKWJ01000021.1"/>
</dbReference>
<dbReference type="InterPro" id="IPR036388">
    <property type="entry name" value="WH-like_DNA-bd_sf"/>
</dbReference>
<comment type="caution">
    <text evidence="1">The sequence shown here is derived from an EMBL/GenBank/DDBJ whole genome shotgun (WGS) entry which is preliminary data.</text>
</comment>